<dbReference type="AlphaFoldDB" id="G0M578"/>
<sequence length="733" mass="77772">MADQLVLDTQQWLNSTYGDVDGFGSVPENGLTGWDTIYGLTRGLQHELGITDLVDNFGPTTAKLFDEIADDIVPGYSGNIAYIIQGGFWCKGIDPAAFDGKFTSDTASAVTTMKEYAGLSDTSGTLDSQFMAALLNMSAFTLVADGYEKIRTMQQQLNHDYLAYTGILPCDGVYQRDTNTALIYALQAEEGLDTDTASGTYGPMTQELTPTVSTGDDNNFVRILQWGLYVNNQAYTGDFDGSYTLDVSSSVATFESDMALPETSGASAGLDVFMSLLTSAGNPDRDAVACDTSHQIDANEAAALSSAGYKYVGRYLTGTAGTGSSEVDKNLTTSEISILTNAGLKIFPIYQDGASDDEDYFTQTKGSSDGRKAGLAAMQLGFPDDTIIYFAVDVDIQDGDIAGTVEPYFTGVANGINSFGFKVGIYATRNVANTIITDGLADKAFVSDMSTGFSGNLGFPMPSEWSFDQFNEVTFDDFYIDKVASNSSRSTAVDDFSAGSSVGGSDDLAKINEIVQSLSETDSIFSFVKDITIEAISKTYKVETPAVDLSLTVDLEGSISDDDGDTSINYNVNDGSVNFTLDDEISQIIAENTAGFTDTTVTASLDGIASVIKDGDIKSGMSVKATGTSITFKVDSTFEHESTNGKTYEIEYEVTLVAEFHSIISPLPAWVTAVQADEHNTSVDDAKANAPEITTVLLRVGTAAVVALAITGLIMTATFLPSIIPGLIALAAA</sequence>
<keyword evidence="1" id="KW-1133">Transmembrane helix</keyword>
<organism evidence="3">
    <name type="scientific">Lactiplantibacillus pentosus IG1</name>
    <dbReference type="NCBI Taxonomy" id="1042160"/>
    <lineage>
        <taxon>Bacteria</taxon>
        <taxon>Bacillati</taxon>
        <taxon>Bacillota</taxon>
        <taxon>Bacilli</taxon>
        <taxon>Lactobacillales</taxon>
        <taxon>Lactobacillaceae</taxon>
        <taxon>Lactiplantibacillus</taxon>
    </lineage>
</organism>
<evidence type="ECO:0000256" key="1">
    <source>
        <dbReference type="SAM" id="Phobius"/>
    </source>
</evidence>
<keyword evidence="1" id="KW-0472">Membrane</keyword>
<dbReference type="SUPFAM" id="SSF51445">
    <property type="entry name" value="(Trans)glycosidases"/>
    <property type="match status" value="1"/>
</dbReference>
<reference evidence="3" key="1">
    <citation type="journal article" date="2011" name="J. Bacteriol.">
        <title>Genome Sequence of Lactobacillus pentosus IG1, a Strain Isolated from Spanish-Style Green Olive Fermentations.</title>
        <authorList>
            <person name="Maldonado-Barragan A."/>
            <person name="Caballero-Guerrero B."/>
            <person name="Lucena-Padros H."/>
            <person name="Ruiz-Barba J.L."/>
        </authorList>
    </citation>
    <scope>NUCLEOTIDE SEQUENCE</scope>
    <source>
        <strain evidence="3">IG1</strain>
    </source>
</reference>
<dbReference type="InterPro" id="IPR036365">
    <property type="entry name" value="PGBD-like_sf"/>
</dbReference>
<dbReference type="EMBL" id="FR874854">
    <property type="protein sequence ID" value="CCC17394.1"/>
    <property type="molecule type" value="Genomic_DNA"/>
</dbReference>
<feature type="domain" description="Rv2525c-like glycoside hydrolase-like" evidence="2">
    <location>
        <begin position="303"/>
        <end position="468"/>
    </location>
</feature>
<dbReference type="InterPro" id="IPR015020">
    <property type="entry name" value="Rv2525c-like_Glyco_Hydro-like"/>
</dbReference>
<evidence type="ECO:0000259" key="2">
    <source>
        <dbReference type="Pfam" id="PF08924"/>
    </source>
</evidence>
<accession>G0M578</accession>
<keyword evidence="1" id="KW-0812">Transmembrane</keyword>
<dbReference type="CDD" id="cd06418">
    <property type="entry name" value="GH25_BacA-like"/>
    <property type="match status" value="1"/>
</dbReference>
<proteinExistence type="predicted"/>
<dbReference type="Gene3D" id="3.20.20.80">
    <property type="entry name" value="Glycosidases"/>
    <property type="match status" value="1"/>
</dbReference>
<dbReference type="Pfam" id="PF08924">
    <property type="entry name" value="Rv2525c_GlyHyd-like"/>
    <property type="match status" value="1"/>
</dbReference>
<dbReference type="InterPro" id="IPR017853">
    <property type="entry name" value="GH"/>
</dbReference>
<feature type="transmembrane region" description="Helical" evidence="1">
    <location>
        <begin position="703"/>
        <end position="732"/>
    </location>
</feature>
<dbReference type="SUPFAM" id="SSF47090">
    <property type="entry name" value="PGBD-like"/>
    <property type="match status" value="1"/>
</dbReference>
<protein>
    <submittedName>
        <fullName evidence="3">Bacteriocin activator</fullName>
    </submittedName>
</protein>
<gene>
    <name evidence="3" type="ORF">LPENT_02090</name>
</gene>
<evidence type="ECO:0000313" key="3">
    <source>
        <dbReference type="EMBL" id="CCC17394.1"/>
    </source>
</evidence>
<name>G0M578_LACPE</name>